<dbReference type="Gene3D" id="3.40.20.10">
    <property type="entry name" value="Severin"/>
    <property type="match status" value="1"/>
</dbReference>
<dbReference type="Gene3D" id="1.20.120.730">
    <property type="entry name" value="Sec23/Sec24 helical domain"/>
    <property type="match status" value="1"/>
</dbReference>
<sequence length="1233" mass="135631">MMNQRPPMTGQRNMPFDGPAKGVGDNFMANAGSFPPHQGPSNAMANGPQQVQMNGVSSQQDPNRYHPGYYQQPKQPLSPKAGDQFQGSLMQQPSQRLSPSPHQPINSSPTPPDQQKQQFPPVSQHQQPPKPGELSQQQQPQSRPGLPPQQQQPQRPGGFPYQQTPSQPGGPSPYQQPQRPGMPPQPLRPMAPTQGQQPPRPGGGNPAQRYPPLPQGHTSGHQHQQMTQQMSNLNITSSQSQPSSSQQANLGSWPPQPSTTQVPFGGTPTTAPQPSYLGSQMQQPTNRPPGPPTMPSMPPMTQPGFPPQTSSGAPPMGGMTQPPMGRHNATQMQPMPGSYPGPQVSMSGPSFSGSGSAGLTSLSGPTLSQAAPPSGSSGAGMSHSALHSGRRMYPGHAPSQSPVQNQPSGGTTGMASHTGQSMYPGAPTMGGMPPTGPGQHGMGHPTPMNAPMQQQRRIDPDQMPSPIQVMKDDNDAFKDSPYLTSTRGRTPPLVTSNFVVQDDGNCSPRFMRSTMYNIPCNKDLLQASSIPLATVITPFAEPGPSEPSLRIMDYSPTGPVRCNRCKAYMNPFVQFVDGGRRFMCNICSYSSEVPAEYFCHLDHQGMRLDVYERPELHLGSYEFVATKDYCKDQKMPGAPAYVFMIDVSYQSMQCGMVRMLMKELKEVLDVLPKEHGQEASSVRVGFVTYSNHLHFYNVKGNLAQPQMMVVSDIEDVFVPLVDGFLVSPQEARTVIDSLLVQIPLMFGETRETETVLGPVIQAGMEALKAAGISGKLFVFHSSLPISEAPGKLKNREDRKLLGSEKEKAILTPQNTFYEKLAKDCVANGVGVDLFLFPNAYIDVATIGSVATLTGGQIYRYSYFKEATHGEQFRGDLKRNLERNVGFDAVMRLRCSTGLRPVDFWGNCYMNNTTDVELAVIDPHKAIAIEIKHDDKLPEEGQAYFQCALLYTSVSGQRRLRIHNLAFSTCTQLSDLFRCCEMDTFVNVASKQGAIREVYTSTPKAIRENLMNQCAQILACYRRNCASPSSAGQLILPECMKLLPLYTNCILKNDILLGGSEMSSDDRSWLMRTVMSMDQAASVPYFYPRLFALHDLKEESSGLPAVIRCSADRMSENGVYLLENGISLFLWIGLQVDPNWLHQVFGVQTIGQVDIEMTSLPVLDNPLSTRLNEIIRLIQNQRQHYLKLTVVRQRDKLEGWFKHFLVEDKGVNPVAHSYVDFLCQMHKEIRNLMN</sequence>
<feature type="compositionally biased region" description="Low complexity" evidence="7">
    <location>
        <begin position="237"/>
        <end position="247"/>
    </location>
</feature>
<dbReference type="Gene3D" id="3.40.50.410">
    <property type="entry name" value="von Willebrand factor, type A domain"/>
    <property type="match status" value="1"/>
</dbReference>
<dbReference type="GO" id="GO:0090110">
    <property type="term" value="P:COPII-coated vesicle cargo loading"/>
    <property type="evidence" value="ECO:0007669"/>
    <property type="project" value="TreeGrafter"/>
</dbReference>
<dbReference type="OrthoDB" id="49016at2759"/>
<proteinExistence type="inferred from homology"/>
<dbReference type="GO" id="GO:0030127">
    <property type="term" value="C:COPII vesicle coat"/>
    <property type="evidence" value="ECO:0007669"/>
    <property type="project" value="InterPro"/>
</dbReference>
<evidence type="ECO:0000256" key="3">
    <source>
        <dbReference type="ARBA" id="ARBA00008334"/>
    </source>
</evidence>
<reference evidence="13 14" key="1">
    <citation type="journal article" date="2018" name="Sci. Rep.">
        <title>Comparative analysis of the Pocillopora damicornis genome highlights role of immune system in coral evolution.</title>
        <authorList>
            <person name="Cunning R."/>
            <person name="Bay R.A."/>
            <person name="Gillette P."/>
            <person name="Baker A.C."/>
            <person name="Traylor-Knowles N."/>
        </authorList>
    </citation>
    <scope>NUCLEOTIDE SEQUENCE [LARGE SCALE GENOMIC DNA]</scope>
    <source>
        <strain evidence="13">RSMAS</strain>
        <tissue evidence="13">Whole animal</tissue>
    </source>
</reference>
<keyword evidence="14" id="KW-1185">Reference proteome</keyword>
<feature type="compositionally biased region" description="Polar residues" evidence="7">
    <location>
        <begin position="398"/>
        <end position="421"/>
    </location>
</feature>
<dbReference type="Pfam" id="PF04815">
    <property type="entry name" value="Sec23_helical"/>
    <property type="match status" value="1"/>
</dbReference>
<name>A0A3M6UNX9_POCDA</name>
<dbReference type="Gene3D" id="2.30.30.380">
    <property type="entry name" value="Zn-finger domain of Sec23/24"/>
    <property type="match status" value="1"/>
</dbReference>
<dbReference type="STRING" id="46731.A0A3M6UNX9"/>
<dbReference type="GO" id="GO:0000149">
    <property type="term" value="F:SNARE binding"/>
    <property type="evidence" value="ECO:0007669"/>
    <property type="project" value="TreeGrafter"/>
</dbReference>
<evidence type="ECO:0000256" key="4">
    <source>
        <dbReference type="ARBA" id="ARBA00022448"/>
    </source>
</evidence>
<evidence type="ECO:0000259" key="8">
    <source>
        <dbReference type="Pfam" id="PF00626"/>
    </source>
</evidence>
<comment type="caution">
    <text evidence="13">The sequence shown here is derived from an EMBL/GenBank/DDBJ whole genome shotgun (WGS) entry which is preliminary data.</text>
</comment>
<evidence type="ECO:0000313" key="13">
    <source>
        <dbReference type="EMBL" id="RMX55309.1"/>
    </source>
</evidence>
<dbReference type="SUPFAM" id="SSF81995">
    <property type="entry name" value="beta-sandwich domain of Sec23/24"/>
    <property type="match status" value="1"/>
</dbReference>
<keyword evidence="5" id="KW-0653">Protein transport</keyword>
<dbReference type="InterPro" id="IPR006895">
    <property type="entry name" value="Znf_Sec23_Sec24"/>
</dbReference>
<feature type="domain" description="Sec23/Sec24 beta-sandwich" evidence="12">
    <location>
        <begin position="885"/>
        <end position="968"/>
    </location>
</feature>
<dbReference type="InterPro" id="IPR041742">
    <property type="entry name" value="Sec24-like_trunk_dom"/>
</dbReference>
<comment type="subcellular location">
    <subcellularLocation>
        <location evidence="1">Cytoplasmic vesicle</location>
        <location evidence="1">COPII-coated vesicle membrane</location>
        <topology evidence="1">Peripheral membrane protein</topology>
        <orientation evidence="1">Cytoplasmic side</orientation>
    </subcellularLocation>
    <subcellularLocation>
        <location evidence="2">Endoplasmic reticulum membrane</location>
        <topology evidence="2">Peripheral membrane protein</topology>
        <orientation evidence="2">Cytoplasmic side</orientation>
    </subcellularLocation>
</comment>
<gene>
    <name evidence="13" type="ORF">pdam_00022873</name>
</gene>
<dbReference type="PANTHER" id="PTHR13803">
    <property type="entry name" value="SEC24-RELATED PROTEIN"/>
    <property type="match status" value="1"/>
</dbReference>
<dbReference type="AlphaFoldDB" id="A0A3M6UNX9"/>
<feature type="compositionally biased region" description="Pro residues" evidence="7">
    <location>
        <begin position="180"/>
        <end position="189"/>
    </location>
</feature>
<dbReference type="InterPro" id="IPR006896">
    <property type="entry name" value="Sec23/24_trunk_dom"/>
</dbReference>
<feature type="region of interest" description="Disordered" evidence="7">
    <location>
        <begin position="1"/>
        <end position="459"/>
    </location>
</feature>
<evidence type="ECO:0008006" key="15">
    <source>
        <dbReference type="Google" id="ProtNLM"/>
    </source>
</evidence>
<dbReference type="Gene3D" id="2.60.40.1670">
    <property type="entry name" value="beta-sandwich domain of Sec23/24"/>
    <property type="match status" value="1"/>
</dbReference>
<evidence type="ECO:0000256" key="2">
    <source>
        <dbReference type="ARBA" id="ARBA00004397"/>
    </source>
</evidence>
<dbReference type="CDD" id="cd01479">
    <property type="entry name" value="Sec24-like"/>
    <property type="match status" value="1"/>
</dbReference>
<feature type="domain" description="Gelsolin-like" evidence="8">
    <location>
        <begin position="1102"/>
        <end position="1173"/>
    </location>
</feature>
<feature type="domain" description="Zinc finger Sec23/Sec24-type" evidence="9">
    <location>
        <begin position="559"/>
        <end position="597"/>
    </location>
</feature>
<feature type="compositionally biased region" description="Polar residues" evidence="7">
    <location>
        <begin position="85"/>
        <end position="127"/>
    </location>
</feature>
<evidence type="ECO:0000256" key="5">
    <source>
        <dbReference type="ARBA" id="ARBA00022927"/>
    </source>
</evidence>
<feature type="domain" description="Sec23/Sec24 trunk" evidence="10">
    <location>
        <begin position="638"/>
        <end position="880"/>
    </location>
</feature>
<keyword evidence="6" id="KW-0968">Cytoplasmic vesicle</keyword>
<feature type="domain" description="Sec23/Sec24 helical" evidence="11">
    <location>
        <begin position="981"/>
        <end position="1082"/>
    </location>
</feature>
<dbReference type="Pfam" id="PF08033">
    <property type="entry name" value="Sec23_BS"/>
    <property type="match status" value="1"/>
</dbReference>
<comment type="similarity">
    <text evidence="3">Belongs to the SEC23/SEC24 family. SEC24 subfamily.</text>
</comment>
<feature type="compositionally biased region" description="Low complexity" evidence="7">
    <location>
        <begin position="312"/>
        <end position="325"/>
    </location>
</feature>
<feature type="compositionally biased region" description="Low complexity" evidence="7">
    <location>
        <begin position="345"/>
        <end position="387"/>
    </location>
</feature>
<feature type="compositionally biased region" description="Low complexity" evidence="7">
    <location>
        <begin position="132"/>
        <end position="179"/>
    </location>
</feature>
<dbReference type="FunFam" id="3.40.50.410:FF:000020">
    <property type="entry name" value="protein transport protein Sec24D isoform X1"/>
    <property type="match status" value="1"/>
</dbReference>
<dbReference type="InterPro" id="IPR006900">
    <property type="entry name" value="Sec23/24_helical_dom"/>
</dbReference>
<feature type="compositionally biased region" description="Pro residues" evidence="7">
    <location>
        <begin position="286"/>
        <end position="306"/>
    </location>
</feature>
<dbReference type="EMBL" id="RCHS01001085">
    <property type="protein sequence ID" value="RMX55309.1"/>
    <property type="molecule type" value="Genomic_DNA"/>
</dbReference>
<dbReference type="Proteomes" id="UP000275408">
    <property type="component" value="Unassembled WGS sequence"/>
</dbReference>
<evidence type="ECO:0000256" key="7">
    <source>
        <dbReference type="SAM" id="MobiDB-lite"/>
    </source>
</evidence>
<dbReference type="GO" id="GO:0008270">
    <property type="term" value="F:zinc ion binding"/>
    <property type="evidence" value="ECO:0007669"/>
    <property type="project" value="InterPro"/>
</dbReference>
<dbReference type="GO" id="GO:0070971">
    <property type="term" value="C:endoplasmic reticulum exit site"/>
    <property type="evidence" value="ECO:0007669"/>
    <property type="project" value="TreeGrafter"/>
</dbReference>
<organism evidence="13 14">
    <name type="scientific">Pocillopora damicornis</name>
    <name type="common">Cauliflower coral</name>
    <name type="synonym">Millepora damicornis</name>
    <dbReference type="NCBI Taxonomy" id="46731"/>
    <lineage>
        <taxon>Eukaryota</taxon>
        <taxon>Metazoa</taxon>
        <taxon>Cnidaria</taxon>
        <taxon>Anthozoa</taxon>
        <taxon>Hexacorallia</taxon>
        <taxon>Scleractinia</taxon>
        <taxon>Astrocoeniina</taxon>
        <taxon>Pocilloporidae</taxon>
        <taxon>Pocillopora</taxon>
    </lineage>
</organism>
<evidence type="ECO:0000256" key="6">
    <source>
        <dbReference type="ARBA" id="ARBA00023329"/>
    </source>
</evidence>
<keyword evidence="4" id="KW-0813">Transport</keyword>
<dbReference type="InterPro" id="IPR050550">
    <property type="entry name" value="SEC23_SEC24_subfamily"/>
</dbReference>
<dbReference type="Pfam" id="PF00626">
    <property type="entry name" value="Gelsolin"/>
    <property type="match status" value="1"/>
</dbReference>
<evidence type="ECO:0000259" key="9">
    <source>
        <dbReference type="Pfam" id="PF04810"/>
    </source>
</evidence>
<evidence type="ECO:0000259" key="11">
    <source>
        <dbReference type="Pfam" id="PF04815"/>
    </source>
</evidence>
<dbReference type="GO" id="GO:0006886">
    <property type="term" value="P:intracellular protein transport"/>
    <property type="evidence" value="ECO:0007669"/>
    <property type="project" value="InterPro"/>
</dbReference>
<dbReference type="InterPro" id="IPR029006">
    <property type="entry name" value="ADF-H/Gelsolin-like_dom_sf"/>
</dbReference>
<protein>
    <recommendedName>
        <fullName evidence="15">VWFA domain-containing protein</fullName>
    </recommendedName>
</protein>
<dbReference type="SUPFAM" id="SSF53300">
    <property type="entry name" value="vWA-like"/>
    <property type="match status" value="1"/>
</dbReference>
<dbReference type="InterPro" id="IPR036465">
    <property type="entry name" value="vWFA_dom_sf"/>
</dbReference>
<feature type="compositionally biased region" description="Polar residues" evidence="7">
    <location>
        <begin position="216"/>
        <end position="236"/>
    </location>
</feature>
<dbReference type="InterPro" id="IPR036175">
    <property type="entry name" value="Sec23/24_helical_dom_sf"/>
</dbReference>
<accession>A0A3M6UNX9</accession>
<dbReference type="Pfam" id="PF04810">
    <property type="entry name" value="zf-Sec23_Sec24"/>
    <property type="match status" value="1"/>
</dbReference>
<feature type="compositionally biased region" description="Polar residues" evidence="7">
    <location>
        <begin position="258"/>
        <end position="280"/>
    </location>
</feature>
<feature type="compositionally biased region" description="Polar residues" evidence="7">
    <location>
        <begin position="39"/>
        <end position="62"/>
    </location>
</feature>
<evidence type="ECO:0000256" key="1">
    <source>
        <dbReference type="ARBA" id="ARBA00004299"/>
    </source>
</evidence>
<dbReference type="SUPFAM" id="SSF81811">
    <property type="entry name" value="Helical domain of Sec23/24"/>
    <property type="match status" value="1"/>
</dbReference>
<dbReference type="SUPFAM" id="SSF82919">
    <property type="entry name" value="Zn-finger domain of Sec23/24"/>
    <property type="match status" value="1"/>
</dbReference>
<dbReference type="InterPro" id="IPR036180">
    <property type="entry name" value="Gelsolin-like_dom_sf"/>
</dbReference>
<dbReference type="GO" id="GO:0005789">
    <property type="term" value="C:endoplasmic reticulum membrane"/>
    <property type="evidence" value="ECO:0007669"/>
    <property type="project" value="UniProtKB-SubCell"/>
</dbReference>
<dbReference type="InterPro" id="IPR012990">
    <property type="entry name" value="Beta-sandwich_Sec23_24"/>
</dbReference>
<evidence type="ECO:0000313" key="14">
    <source>
        <dbReference type="Proteomes" id="UP000275408"/>
    </source>
</evidence>
<dbReference type="PANTHER" id="PTHR13803:SF4">
    <property type="entry name" value="SECRETORY 24CD, ISOFORM C"/>
    <property type="match status" value="1"/>
</dbReference>
<dbReference type="Pfam" id="PF04811">
    <property type="entry name" value="Sec23_trunk"/>
    <property type="match status" value="1"/>
</dbReference>
<dbReference type="SUPFAM" id="SSF82754">
    <property type="entry name" value="C-terminal, gelsolin-like domain of Sec23/24"/>
    <property type="match status" value="1"/>
</dbReference>
<dbReference type="InterPro" id="IPR007123">
    <property type="entry name" value="Gelsolin-like_dom"/>
</dbReference>
<evidence type="ECO:0000259" key="12">
    <source>
        <dbReference type="Pfam" id="PF08033"/>
    </source>
</evidence>
<evidence type="ECO:0000259" key="10">
    <source>
        <dbReference type="Pfam" id="PF04811"/>
    </source>
</evidence>
<dbReference type="InterPro" id="IPR036174">
    <property type="entry name" value="Znf_Sec23_Sec24_sf"/>
</dbReference>